<dbReference type="InterPro" id="IPR015421">
    <property type="entry name" value="PyrdxlP-dep_Trfase_major"/>
</dbReference>
<dbReference type="Pfam" id="PF00155">
    <property type="entry name" value="Aminotran_1_2"/>
    <property type="match status" value="1"/>
</dbReference>
<protein>
    <submittedName>
        <fullName evidence="2">Histidinol-phosphate aminotransferase</fullName>
        <ecNumber evidence="2">2.6.1.9</ecNumber>
    </submittedName>
</protein>
<proteinExistence type="predicted"/>
<reference evidence="2 3" key="1">
    <citation type="submission" date="2019-02" db="EMBL/GenBank/DDBJ databases">
        <title>Deep-cultivation of Planctomycetes and their phenomic and genomic characterization uncovers novel biology.</title>
        <authorList>
            <person name="Wiegand S."/>
            <person name="Jogler M."/>
            <person name="Boedeker C."/>
            <person name="Pinto D."/>
            <person name="Vollmers J."/>
            <person name="Rivas-Marin E."/>
            <person name="Kohn T."/>
            <person name="Peeters S.H."/>
            <person name="Heuer A."/>
            <person name="Rast P."/>
            <person name="Oberbeckmann S."/>
            <person name="Bunk B."/>
            <person name="Jeske O."/>
            <person name="Meyerdierks A."/>
            <person name="Storesund J.E."/>
            <person name="Kallscheuer N."/>
            <person name="Luecker S."/>
            <person name="Lage O.M."/>
            <person name="Pohl T."/>
            <person name="Merkel B.J."/>
            <person name="Hornburger P."/>
            <person name="Mueller R.-W."/>
            <person name="Bruemmer F."/>
            <person name="Labrenz M."/>
            <person name="Spormann A.M."/>
            <person name="Op den Camp H."/>
            <person name="Overmann J."/>
            <person name="Amann R."/>
            <person name="Jetten M.S.M."/>
            <person name="Mascher T."/>
            <person name="Medema M.H."/>
            <person name="Devos D.P."/>
            <person name="Kaster A.-K."/>
            <person name="Ovreas L."/>
            <person name="Rohde M."/>
            <person name="Galperin M.Y."/>
            <person name="Jogler C."/>
        </authorList>
    </citation>
    <scope>NUCLEOTIDE SEQUENCE [LARGE SCALE GENOMIC DNA]</scope>
    <source>
        <strain evidence="2 3">HG66A1</strain>
    </source>
</reference>
<dbReference type="OrthoDB" id="9178318at2"/>
<gene>
    <name evidence="2" type="primary">hisC_2</name>
    <name evidence="2" type="ORF">HG66A1_47420</name>
</gene>
<dbReference type="InterPro" id="IPR015424">
    <property type="entry name" value="PyrdxlP-dep_Trfase"/>
</dbReference>
<dbReference type="GO" id="GO:0004400">
    <property type="term" value="F:histidinol-phosphate transaminase activity"/>
    <property type="evidence" value="ECO:0007669"/>
    <property type="project" value="UniProtKB-EC"/>
</dbReference>
<keyword evidence="2" id="KW-0032">Aminotransferase</keyword>
<dbReference type="GO" id="GO:0030170">
    <property type="term" value="F:pyridoxal phosphate binding"/>
    <property type="evidence" value="ECO:0007669"/>
    <property type="project" value="InterPro"/>
</dbReference>
<dbReference type="Gene3D" id="3.40.640.10">
    <property type="entry name" value="Type I PLP-dependent aspartate aminotransferase-like (Major domain)"/>
    <property type="match status" value="1"/>
</dbReference>
<dbReference type="EC" id="2.6.1.9" evidence="2"/>
<keyword evidence="3" id="KW-1185">Reference proteome</keyword>
<dbReference type="RefSeq" id="WP_145189583.1">
    <property type="nucleotide sequence ID" value="NZ_CP036266.1"/>
</dbReference>
<evidence type="ECO:0000259" key="1">
    <source>
        <dbReference type="Pfam" id="PF00155"/>
    </source>
</evidence>
<organism evidence="2 3">
    <name type="scientific">Gimesia chilikensis</name>
    <dbReference type="NCBI Taxonomy" id="2605989"/>
    <lineage>
        <taxon>Bacteria</taxon>
        <taxon>Pseudomonadati</taxon>
        <taxon>Planctomycetota</taxon>
        <taxon>Planctomycetia</taxon>
        <taxon>Planctomycetales</taxon>
        <taxon>Planctomycetaceae</taxon>
        <taxon>Gimesia</taxon>
    </lineage>
</organism>
<evidence type="ECO:0000313" key="2">
    <source>
        <dbReference type="EMBL" id="QDT22931.1"/>
    </source>
</evidence>
<dbReference type="SUPFAM" id="SSF53383">
    <property type="entry name" value="PLP-dependent transferases"/>
    <property type="match status" value="1"/>
</dbReference>
<dbReference type="AlphaFoldDB" id="A0A517PU68"/>
<accession>A0A517PU68</accession>
<feature type="domain" description="Aminotransferase class I/classII large" evidence="1">
    <location>
        <begin position="46"/>
        <end position="217"/>
    </location>
</feature>
<dbReference type="EMBL" id="CP036266">
    <property type="protein sequence ID" value="QDT22931.1"/>
    <property type="molecule type" value="Genomic_DNA"/>
</dbReference>
<dbReference type="Proteomes" id="UP000320421">
    <property type="component" value="Chromosome"/>
</dbReference>
<dbReference type="InterPro" id="IPR004839">
    <property type="entry name" value="Aminotransferase_I/II_large"/>
</dbReference>
<sequence length="321" mass="36094">MNYQEYRAAKESFLQTDPLRLDCMNTQKALSGLLPAIPQTTEEYSLPEALAAWQEVTGFELQQLESIPGTGVRELLAQLIEQLKQAEAEFLFPCDVYPVYHRLLGDYPARTYHTFPDWEWEALSATSQERQVLLLTQPAVPVGRYLSAAEITTVQNWLAADARRLLIVDAAYAYEPNHSIYAKLLASNQCLCLFSLSKPWLLPEHWGLAVGPPELLESVSLSPGEFSTNWVPALLLNTGLPARLRNLFHQEWKRLSAAIHEFAPDWKPPESGYYATVNLPFEQLLQNHNVLGVPATVFGSDRSDVTVISCLFHIQRGLTDG</sequence>
<keyword evidence="2" id="KW-0808">Transferase</keyword>
<evidence type="ECO:0000313" key="3">
    <source>
        <dbReference type="Proteomes" id="UP000320421"/>
    </source>
</evidence>
<name>A0A517PU68_9PLAN</name>